<dbReference type="Proteomes" id="UP000189705">
    <property type="component" value="Unplaced"/>
</dbReference>
<organism evidence="4 5">
    <name type="scientific">Alligator sinensis</name>
    <name type="common">Chinese alligator</name>
    <dbReference type="NCBI Taxonomy" id="38654"/>
    <lineage>
        <taxon>Eukaryota</taxon>
        <taxon>Metazoa</taxon>
        <taxon>Chordata</taxon>
        <taxon>Craniata</taxon>
        <taxon>Vertebrata</taxon>
        <taxon>Euteleostomi</taxon>
        <taxon>Archelosauria</taxon>
        <taxon>Archosauria</taxon>
        <taxon>Crocodylia</taxon>
        <taxon>Alligatoridae</taxon>
        <taxon>Alligatorinae</taxon>
        <taxon>Alligator</taxon>
    </lineage>
</organism>
<dbReference type="Pfam" id="PF15102">
    <property type="entry name" value="TMEM154"/>
    <property type="match status" value="1"/>
</dbReference>
<feature type="transmembrane region" description="Helical" evidence="2">
    <location>
        <begin position="136"/>
        <end position="159"/>
    </location>
</feature>
<evidence type="ECO:0000256" key="3">
    <source>
        <dbReference type="SAM" id="SignalP"/>
    </source>
</evidence>
<reference evidence="5" key="1">
    <citation type="submission" date="2025-08" db="UniProtKB">
        <authorList>
            <consortium name="RefSeq"/>
        </authorList>
    </citation>
    <scope>IDENTIFICATION</scope>
</reference>
<evidence type="ECO:0000313" key="5">
    <source>
        <dbReference type="RefSeq" id="XP_006019219.1"/>
    </source>
</evidence>
<protein>
    <submittedName>
        <fullName evidence="5">Transmembrane protein 154</fullName>
    </submittedName>
</protein>
<dbReference type="KEGG" id="asn:102371285"/>
<keyword evidence="2" id="KW-0472">Membrane</keyword>
<keyword evidence="2 5" id="KW-0812">Transmembrane</keyword>
<dbReference type="AlphaFoldDB" id="A0A1U7RFS1"/>
<evidence type="ECO:0000313" key="4">
    <source>
        <dbReference type="Proteomes" id="UP000189705"/>
    </source>
</evidence>
<keyword evidence="4" id="KW-1185">Reference proteome</keyword>
<feature type="region of interest" description="Disordered" evidence="1">
    <location>
        <begin position="199"/>
        <end position="239"/>
    </location>
</feature>
<keyword evidence="2" id="KW-1133">Transmembrane helix</keyword>
<dbReference type="OrthoDB" id="9451445at2759"/>
<dbReference type="PANTHER" id="PTHR36526">
    <property type="entry name" value="TRANSMEMBRANE PROTEIN 154"/>
    <property type="match status" value="1"/>
</dbReference>
<evidence type="ECO:0000256" key="1">
    <source>
        <dbReference type="SAM" id="MobiDB-lite"/>
    </source>
</evidence>
<dbReference type="CTD" id="201799"/>
<dbReference type="PANTHER" id="PTHR36526:SF1">
    <property type="entry name" value="TRANSMEMBRANE PROTEIN 154"/>
    <property type="match status" value="1"/>
</dbReference>
<sequence length="239" mass="26201">MSCHRKSNMHKQNVMLFSVLFLAAGSTSYGDGHGMTHSPHGFSSGLQDYTHRLAHLSGSETEQDNSGDSPLLSPIVITTPSPERSTALFTAALTPDLKSSTTPEEPELGFETGNNATTESKDENNNNTETEDVNPALIYGVPAVLLIVLILLIISFVIWHKKKKSKQDELGSENVKSPIFEEDTPSVMEIEMEELDKWMNSMNKNAESECLPTVKEEEKDSNANQSLDSGAQDTLTETL</sequence>
<evidence type="ECO:0000256" key="2">
    <source>
        <dbReference type="SAM" id="Phobius"/>
    </source>
</evidence>
<dbReference type="InterPro" id="IPR028064">
    <property type="entry name" value="TMEM154"/>
</dbReference>
<dbReference type="GeneID" id="102371285"/>
<keyword evidence="3" id="KW-0732">Signal</keyword>
<dbReference type="InParanoid" id="A0A1U7RFS1"/>
<accession>A0A1U7RFS1</accession>
<dbReference type="STRING" id="38654.A0A1U7RFS1"/>
<feature type="signal peptide" evidence="3">
    <location>
        <begin position="1"/>
        <end position="32"/>
    </location>
</feature>
<feature type="region of interest" description="Disordered" evidence="1">
    <location>
        <begin position="93"/>
        <end position="131"/>
    </location>
</feature>
<dbReference type="RefSeq" id="XP_006019219.1">
    <property type="nucleotide sequence ID" value="XM_006019157.2"/>
</dbReference>
<gene>
    <name evidence="5" type="primary">TMEM154</name>
</gene>
<feature type="compositionally biased region" description="Polar residues" evidence="1">
    <location>
        <begin position="222"/>
        <end position="239"/>
    </location>
</feature>
<dbReference type="InterPro" id="IPR053087">
    <property type="entry name" value="TMEM154-like"/>
</dbReference>
<name>A0A1U7RFS1_ALLSI</name>
<feature type="chain" id="PRO_5010586624" evidence="3">
    <location>
        <begin position="33"/>
        <end position="239"/>
    </location>
</feature>
<proteinExistence type="predicted"/>